<dbReference type="Pfam" id="PF13450">
    <property type="entry name" value="NAD_binding_8"/>
    <property type="match status" value="1"/>
</dbReference>
<proteinExistence type="predicted"/>
<gene>
    <name evidence="1" type="ORF">LMG27177_01263</name>
</gene>
<evidence type="ECO:0000313" key="2">
    <source>
        <dbReference type="Proteomes" id="UP000494252"/>
    </source>
</evidence>
<dbReference type="InterPro" id="IPR036188">
    <property type="entry name" value="FAD/NAD-bd_sf"/>
</dbReference>
<accession>A0A6J5FKS6</accession>
<name>A0A6J5FKS6_9BURK</name>
<dbReference type="EMBL" id="CADIKI010000003">
    <property type="protein sequence ID" value="CAB3782472.1"/>
    <property type="molecule type" value="Genomic_DNA"/>
</dbReference>
<organism evidence="1 2">
    <name type="scientific">Paraburkholderia fynbosensis</name>
    <dbReference type="NCBI Taxonomy" id="1200993"/>
    <lineage>
        <taxon>Bacteria</taxon>
        <taxon>Pseudomonadati</taxon>
        <taxon>Pseudomonadota</taxon>
        <taxon>Betaproteobacteria</taxon>
        <taxon>Burkholderiales</taxon>
        <taxon>Burkholderiaceae</taxon>
        <taxon>Paraburkholderia</taxon>
    </lineage>
</organism>
<keyword evidence="2" id="KW-1185">Reference proteome</keyword>
<dbReference type="InterPro" id="IPR050464">
    <property type="entry name" value="Zeta_carotene_desat/Oxidored"/>
</dbReference>
<dbReference type="PANTHER" id="PTHR42923:SF17">
    <property type="entry name" value="AMINE OXIDASE DOMAIN-CONTAINING PROTEIN"/>
    <property type="match status" value="1"/>
</dbReference>
<dbReference type="AlphaFoldDB" id="A0A6J5FKS6"/>
<dbReference type="GO" id="GO:0016491">
    <property type="term" value="F:oxidoreductase activity"/>
    <property type="evidence" value="ECO:0007669"/>
    <property type="project" value="TreeGrafter"/>
</dbReference>
<dbReference type="Proteomes" id="UP000494252">
    <property type="component" value="Unassembled WGS sequence"/>
</dbReference>
<protein>
    <submittedName>
        <fullName evidence="1">Uncharacterized protein</fullName>
    </submittedName>
</protein>
<evidence type="ECO:0000313" key="1">
    <source>
        <dbReference type="EMBL" id="CAB3782472.1"/>
    </source>
</evidence>
<dbReference type="Gene3D" id="3.50.50.60">
    <property type="entry name" value="FAD/NAD(P)-binding domain"/>
    <property type="match status" value="1"/>
</dbReference>
<reference evidence="1 2" key="1">
    <citation type="submission" date="2020-04" db="EMBL/GenBank/DDBJ databases">
        <authorList>
            <person name="De Canck E."/>
        </authorList>
    </citation>
    <scope>NUCLEOTIDE SEQUENCE [LARGE SCALE GENOMIC DNA]</scope>
    <source>
        <strain evidence="1 2">LMG 27177</strain>
    </source>
</reference>
<dbReference type="PANTHER" id="PTHR42923">
    <property type="entry name" value="PROTOPORPHYRINOGEN OXIDASE"/>
    <property type="match status" value="1"/>
</dbReference>
<dbReference type="SUPFAM" id="SSF51905">
    <property type="entry name" value="FAD/NAD(P)-binding domain"/>
    <property type="match status" value="1"/>
</dbReference>
<sequence length="166" mass="18397">MPHPALTSSLPRGSRVAVIGVDISGLASAYLLARYHRVALFESAAYAGGHTNTVDVTFDDHMDPVDTRLPGGQRPHLPEADRAVRRARRPVASERHEHLGLARRRPSRMIRHELNTVFAQRRNLFSPTFIGMLRDIVRFNSGAEHNLEIAMQTRVSMGELLAAGST</sequence>